<comment type="caution">
    <text evidence="2">The sequence shown here is derived from an EMBL/GenBank/DDBJ whole genome shotgun (WGS) entry which is preliminary data.</text>
</comment>
<organism evidence="2 3">
    <name type="scientific">Panicum virgatum</name>
    <name type="common">Blackwell switchgrass</name>
    <dbReference type="NCBI Taxonomy" id="38727"/>
    <lineage>
        <taxon>Eukaryota</taxon>
        <taxon>Viridiplantae</taxon>
        <taxon>Streptophyta</taxon>
        <taxon>Embryophyta</taxon>
        <taxon>Tracheophyta</taxon>
        <taxon>Spermatophyta</taxon>
        <taxon>Magnoliopsida</taxon>
        <taxon>Liliopsida</taxon>
        <taxon>Poales</taxon>
        <taxon>Poaceae</taxon>
        <taxon>PACMAD clade</taxon>
        <taxon>Panicoideae</taxon>
        <taxon>Panicodae</taxon>
        <taxon>Paniceae</taxon>
        <taxon>Panicinae</taxon>
        <taxon>Panicum</taxon>
        <taxon>Panicum sect. Hiantes</taxon>
    </lineage>
</organism>
<dbReference type="EMBL" id="CM029046">
    <property type="protein sequence ID" value="KAG2591268.1"/>
    <property type="molecule type" value="Genomic_DNA"/>
</dbReference>
<evidence type="ECO:0000256" key="1">
    <source>
        <dbReference type="SAM" id="SignalP"/>
    </source>
</evidence>
<dbReference type="AlphaFoldDB" id="A0A8T0S2I8"/>
<sequence length="129" mass="13302">MMVPRTAPLLRALVVVVATLVSFLLMQGVAGVFEPCSCSCYNDCKRNNPNLRNAKVKCHWWCFEDSRCSFSCKNYHRGHSSSDDDVGVAIASGGGRLGGMMNGTGAGGTVAAGGGSLGMVNGTGEGAAP</sequence>
<proteinExistence type="predicted"/>
<reference evidence="2" key="1">
    <citation type="submission" date="2020-05" db="EMBL/GenBank/DDBJ databases">
        <title>WGS assembly of Panicum virgatum.</title>
        <authorList>
            <person name="Lovell J.T."/>
            <person name="Jenkins J."/>
            <person name="Shu S."/>
            <person name="Juenger T.E."/>
            <person name="Schmutz J."/>
        </authorList>
    </citation>
    <scope>NUCLEOTIDE SEQUENCE</scope>
    <source>
        <strain evidence="2">AP13</strain>
    </source>
</reference>
<keyword evidence="3" id="KW-1185">Reference proteome</keyword>
<dbReference type="Proteomes" id="UP000823388">
    <property type="component" value="Chromosome 5N"/>
</dbReference>
<protein>
    <submittedName>
        <fullName evidence="2">Uncharacterized protein</fullName>
    </submittedName>
</protein>
<evidence type="ECO:0000313" key="3">
    <source>
        <dbReference type="Proteomes" id="UP000823388"/>
    </source>
</evidence>
<keyword evidence="1" id="KW-0732">Signal</keyword>
<feature type="chain" id="PRO_5035949463" evidence="1">
    <location>
        <begin position="32"/>
        <end position="129"/>
    </location>
</feature>
<gene>
    <name evidence="2" type="ORF">PVAP13_5NG589100</name>
</gene>
<evidence type="ECO:0000313" key="2">
    <source>
        <dbReference type="EMBL" id="KAG2591268.1"/>
    </source>
</evidence>
<name>A0A8T0S2I8_PANVG</name>
<accession>A0A8T0S2I8</accession>
<feature type="signal peptide" evidence="1">
    <location>
        <begin position="1"/>
        <end position="31"/>
    </location>
</feature>